<proteinExistence type="predicted"/>
<evidence type="ECO:0000313" key="1">
    <source>
        <dbReference type="EMBL" id="CAG8616095.1"/>
    </source>
</evidence>
<dbReference type="OrthoDB" id="2397917at2759"/>
<comment type="caution">
    <text evidence="1">The sequence shown here is derived from an EMBL/GenBank/DDBJ whole genome shotgun (WGS) entry which is preliminary data.</text>
</comment>
<protein>
    <submittedName>
        <fullName evidence="1">16682_t:CDS:1</fullName>
    </submittedName>
</protein>
<organism evidence="1 2">
    <name type="scientific">Dentiscutata erythropus</name>
    <dbReference type="NCBI Taxonomy" id="1348616"/>
    <lineage>
        <taxon>Eukaryota</taxon>
        <taxon>Fungi</taxon>
        <taxon>Fungi incertae sedis</taxon>
        <taxon>Mucoromycota</taxon>
        <taxon>Glomeromycotina</taxon>
        <taxon>Glomeromycetes</taxon>
        <taxon>Diversisporales</taxon>
        <taxon>Gigasporaceae</taxon>
        <taxon>Dentiscutata</taxon>
    </lineage>
</organism>
<dbReference type="EMBL" id="CAJVPY010004321">
    <property type="protein sequence ID" value="CAG8616095.1"/>
    <property type="molecule type" value="Genomic_DNA"/>
</dbReference>
<sequence length="56" mass="6283">MKQPRRFLTEGTSVSKDVIQAADLFKEAEDNNTDACFCYTLLMTDKSSGVKFNCLT</sequence>
<evidence type="ECO:0000313" key="2">
    <source>
        <dbReference type="Proteomes" id="UP000789405"/>
    </source>
</evidence>
<name>A0A9N9GMB2_9GLOM</name>
<keyword evidence="2" id="KW-1185">Reference proteome</keyword>
<accession>A0A9N9GMB2</accession>
<gene>
    <name evidence="1" type="ORF">DERYTH_LOCUS8394</name>
</gene>
<dbReference type="AlphaFoldDB" id="A0A9N9GMB2"/>
<dbReference type="Proteomes" id="UP000789405">
    <property type="component" value="Unassembled WGS sequence"/>
</dbReference>
<reference evidence="1" key="1">
    <citation type="submission" date="2021-06" db="EMBL/GenBank/DDBJ databases">
        <authorList>
            <person name="Kallberg Y."/>
            <person name="Tangrot J."/>
            <person name="Rosling A."/>
        </authorList>
    </citation>
    <scope>NUCLEOTIDE SEQUENCE</scope>
    <source>
        <strain evidence="1">MA453B</strain>
    </source>
</reference>